<dbReference type="AlphaFoldDB" id="A0A0E0LIK0"/>
<reference evidence="2" key="2">
    <citation type="submission" date="2018-05" db="EMBL/GenBank/DDBJ databases">
        <title>OpunRS2 (Oryza punctata Reference Sequence Version 2).</title>
        <authorList>
            <person name="Zhang J."/>
            <person name="Kudrna D."/>
            <person name="Lee S."/>
            <person name="Talag J."/>
            <person name="Welchert J."/>
            <person name="Wing R.A."/>
        </authorList>
    </citation>
    <scope>NUCLEOTIDE SEQUENCE [LARGE SCALE GENOMIC DNA]</scope>
</reference>
<protein>
    <submittedName>
        <fullName evidence="2">Uncharacterized protein</fullName>
    </submittedName>
</protein>
<evidence type="ECO:0000313" key="2">
    <source>
        <dbReference type="EnsemblPlants" id="OPUNC07G07140.1"/>
    </source>
</evidence>
<keyword evidence="3" id="KW-1185">Reference proteome</keyword>
<dbReference type="HOGENOM" id="CLU_2531376_0_0_1"/>
<accession>A0A0E0LIK0</accession>
<organism evidence="2">
    <name type="scientific">Oryza punctata</name>
    <name type="common">Red rice</name>
    <dbReference type="NCBI Taxonomy" id="4537"/>
    <lineage>
        <taxon>Eukaryota</taxon>
        <taxon>Viridiplantae</taxon>
        <taxon>Streptophyta</taxon>
        <taxon>Embryophyta</taxon>
        <taxon>Tracheophyta</taxon>
        <taxon>Spermatophyta</taxon>
        <taxon>Magnoliopsida</taxon>
        <taxon>Liliopsida</taxon>
        <taxon>Poales</taxon>
        <taxon>Poaceae</taxon>
        <taxon>BOP clade</taxon>
        <taxon>Oryzoideae</taxon>
        <taxon>Oryzeae</taxon>
        <taxon>Oryzinae</taxon>
        <taxon>Oryza</taxon>
    </lineage>
</organism>
<dbReference type="EnsemblPlants" id="OPUNC07G07140.1">
    <property type="protein sequence ID" value="OPUNC07G07140.1"/>
    <property type="gene ID" value="OPUNC07G07140"/>
</dbReference>
<feature type="region of interest" description="Disordered" evidence="1">
    <location>
        <begin position="1"/>
        <end position="52"/>
    </location>
</feature>
<feature type="compositionally biased region" description="Polar residues" evidence="1">
    <location>
        <begin position="1"/>
        <end position="10"/>
    </location>
</feature>
<evidence type="ECO:0000313" key="3">
    <source>
        <dbReference type="Proteomes" id="UP000026962"/>
    </source>
</evidence>
<reference evidence="2" key="1">
    <citation type="submission" date="2015-04" db="UniProtKB">
        <authorList>
            <consortium name="EnsemblPlants"/>
        </authorList>
    </citation>
    <scope>IDENTIFICATION</scope>
</reference>
<evidence type="ECO:0000256" key="1">
    <source>
        <dbReference type="SAM" id="MobiDB-lite"/>
    </source>
</evidence>
<sequence length="86" mass="9333">MATSSPTRGSHLQADCLRHRRLPPAPPPGDVVPMQDGHFGLTPPSPLPMPPLSDFLPMQDGYFVTDWGLTPPSRLPTRLPSDIVPV</sequence>
<name>A0A0E0LIK0_ORYPU</name>
<proteinExistence type="predicted"/>
<dbReference type="Proteomes" id="UP000026962">
    <property type="component" value="Chromosome 7"/>
</dbReference>
<dbReference type="Gramene" id="OPUNC07G07140.1">
    <property type="protein sequence ID" value="OPUNC07G07140.1"/>
    <property type="gene ID" value="OPUNC07G07140"/>
</dbReference>